<keyword evidence="1" id="KW-0812">Transmembrane</keyword>
<proteinExistence type="predicted"/>
<keyword evidence="1" id="KW-0472">Membrane</keyword>
<dbReference type="Proteomes" id="UP001500620">
    <property type="component" value="Unassembled WGS sequence"/>
</dbReference>
<gene>
    <name evidence="2" type="ORF">GCM10022255_109610</name>
</gene>
<protein>
    <submittedName>
        <fullName evidence="2">Uncharacterized protein</fullName>
    </submittedName>
</protein>
<evidence type="ECO:0000313" key="3">
    <source>
        <dbReference type="Proteomes" id="UP001500620"/>
    </source>
</evidence>
<comment type="caution">
    <text evidence="2">The sequence shown here is derived from an EMBL/GenBank/DDBJ whole genome shotgun (WGS) entry which is preliminary data.</text>
</comment>
<name>A0ABP8DUA9_9ACTN</name>
<evidence type="ECO:0000256" key="1">
    <source>
        <dbReference type="SAM" id="Phobius"/>
    </source>
</evidence>
<reference evidence="3" key="1">
    <citation type="journal article" date="2019" name="Int. J. Syst. Evol. Microbiol.">
        <title>The Global Catalogue of Microorganisms (GCM) 10K type strain sequencing project: providing services to taxonomists for standard genome sequencing and annotation.</title>
        <authorList>
            <consortium name="The Broad Institute Genomics Platform"/>
            <consortium name="The Broad Institute Genome Sequencing Center for Infectious Disease"/>
            <person name="Wu L."/>
            <person name="Ma J."/>
        </authorList>
    </citation>
    <scope>NUCLEOTIDE SEQUENCE [LARGE SCALE GENOMIC DNA]</scope>
    <source>
        <strain evidence="3">JCM 17441</strain>
    </source>
</reference>
<sequence length="40" mass="4312">MTPRRSLGRRLLPWILVIGVAAWIIVIVVLITMNPAGSAG</sequence>
<keyword evidence="3" id="KW-1185">Reference proteome</keyword>
<evidence type="ECO:0000313" key="2">
    <source>
        <dbReference type="EMBL" id="GAA4263600.1"/>
    </source>
</evidence>
<organism evidence="2 3">
    <name type="scientific">Dactylosporangium darangshiense</name>
    <dbReference type="NCBI Taxonomy" id="579108"/>
    <lineage>
        <taxon>Bacteria</taxon>
        <taxon>Bacillati</taxon>
        <taxon>Actinomycetota</taxon>
        <taxon>Actinomycetes</taxon>
        <taxon>Micromonosporales</taxon>
        <taxon>Micromonosporaceae</taxon>
        <taxon>Dactylosporangium</taxon>
    </lineage>
</organism>
<accession>A0ABP8DUA9</accession>
<dbReference type="RefSeq" id="WP_345143241.1">
    <property type="nucleotide sequence ID" value="NZ_BAABAT010000073.1"/>
</dbReference>
<keyword evidence="1" id="KW-1133">Transmembrane helix</keyword>
<dbReference type="EMBL" id="BAABAT010000073">
    <property type="protein sequence ID" value="GAA4263600.1"/>
    <property type="molecule type" value="Genomic_DNA"/>
</dbReference>
<feature type="transmembrane region" description="Helical" evidence="1">
    <location>
        <begin position="12"/>
        <end position="33"/>
    </location>
</feature>